<evidence type="ECO:0000313" key="2">
    <source>
        <dbReference type="Proteomes" id="UP001552594"/>
    </source>
</evidence>
<dbReference type="SUPFAM" id="SSF53335">
    <property type="entry name" value="S-adenosyl-L-methionine-dependent methyltransferases"/>
    <property type="match status" value="1"/>
</dbReference>
<dbReference type="Gene3D" id="3.40.50.150">
    <property type="entry name" value="Vaccinia Virus protein VP39"/>
    <property type="match status" value="1"/>
</dbReference>
<proteinExistence type="predicted"/>
<dbReference type="GO" id="GO:0032259">
    <property type="term" value="P:methylation"/>
    <property type="evidence" value="ECO:0007669"/>
    <property type="project" value="UniProtKB-KW"/>
</dbReference>
<gene>
    <name evidence="1" type="ORF">AB0L16_25715</name>
</gene>
<dbReference type="RefSeq" id="WP_109281822.1">
    <property type="nucleotide sequence ID" value="NZ_JBFAUK010000024.1"/>
</dbReference>
<evidence type="ECO:0000313" key="1">
    <source>
        <dbReference type="EMBL" id="MEV5509794.1"/>
    </source>
</evidence>
<dbReference type="GO" id="GO:0008168">
    <property type="term" value="F:methyltransferase activity"/>
    <property type="evidence" value="ECO:0007669"/>
    <property type="project" value="UniProtKB-KW"/>
</dbReference>
<sequence length="313" mass="34271">MTLELLREHLVAGERAAGLAAAAASPEERFYLAMAAYRAGDPETAAGLAAEAAAAEPGRVVYTETARWLAAGRQPDVYGESAAFSAFVGGGGNVELYRATREALRGEYTARRPRRLLDIGSGEGHALLPALTEDVGFVEVVEPSAERLELVTGELARRGIPHRGHALTGQEFMARAADGSWDLVQETFALLTLGRAERLELLRWLRPRTRRLVLVEFDAPVIGDGLEPRWFRYLVSRYERGLREYGDSRELVAQGFLIPVLLGKLGSSGHQEHDEQPVAAWVADLAEAGFTPEEPRRLCDYWWAPVHAVTAGT</sequence>
<dbReference type="EC" id="2.1.-.-" evidence="1"/>
<keyword evidence="1" id="KW-0489">Methyltransferase</keyword>
<dbReference type="EMBL" id="JBFAUK010000024">
    <property type="protein sequence ID" value="MEV5509794.1"/>
    <property type="molecule type" value="Genomic_DNA"/>
</dbReference>
<name>A0ABV3K3Y6_STRON</name>
<dbReference type="InterPro" id="IPR029063">
    <property type="entry name" value="SAM-dependent_MTases_sf"/>
</dbReference>
<keyword evidence="1" id="KW-0808">Transferase</keyword>
<comment type="caution">
    <text evidence="1">The sequence shown here is derived from an EMBL/GenBank/DDBJ whole genome shotgun (WGS) entry which is preliminary data.</text>
</comment>
<reference evidence="1 2" key="1">
    <citation type="submission" date="2024-06" db="EMBL/GenBank/DDBJ databases">
        <title>The Natural Products Discovery Center: Release of the First 8490 Sequenced Strains for Exploring Actinobacteria Biosynthetic Diversity.</title>
        <authorList>
            <person name="Kalkreuter E."/>
            <person name="Kautsar S.A."/>
            <person name="Yang D."/>
            <person name="Bader C.D."/>
            <person name="Teijaro C.N."/>
            <person name="Fluegel L."/>
            <person name="Davis C.M."/>
            <person name="Simpson J.R."/>
            <person name="Lauterbach L."/>
            <person name="Steele A.D."/>
            <person name="Gui C."/>
            <person name="Meng S."/>
            <person name="Li G."/>
            <person name="Viehrig K."/>
            <person name="Ye F."/>
            <person name="Su P."/>
            <person name="Kiefer A.F."/>
            <person name="Nichols A."/>
            <person name="Cepeda A.J."/>
            <person name="Yan W."/>
            <person name="Fan B."/>
            <person name="Jiang Y."/>
            <person name="Adhikari A."/>
            <person name="Zheng C.-J."/>
            <person name="Schuster L."/>
            <person name="Cowan T.M."/>
            <person name="Smanski M.J."/>
            <person name="Chevrette M.G."/>
            <person name="De Carvalho L.P.S."/>
            <person name="Shen B."/>
        </authorList>
    </citation>
    <scope>NUCLEOTIDE SEQUENCE [LARGE SCALE GENOMIC DNA]</scope>
    <source>
        <strain evidence="1 2">NPDC052347</strain>
    </source>
</reference>
<accession>A0ABV3K3Y6</accession>
<organism evidence="1 2">
    <name type="scientific">Streptomyces orinoci</name>
    <name type="common">Streptoverticillium orinoci</name>
    <dbReference type="NCBI Taxonomy" id="67339"/>
    <lineage>
        <taxon>Bacteria</taxon>
        <taxon>Bacillati</taxon>
        <taxon>Actinomycetota</taxon>
        <taxon>Actinomycetes</taxon>
        <taxon>Kitasatosporales</taxon>
        <taxon>Streptomycetaceae</taxon>
        <taxon>Streptomyces</taxon>
    </lineage>
</organism>
<dbReference type="Proteomes" id="UP001552594">
    <property type="component" value="Unassembled WGS sequence"/>
</dbReference>
<protein>
    <submittedName>
        <fullName evidence="1">Class I SAM-dependent methyltransferase</fullName>
        <ecNumber evidence="1">2.1.-.-</ecNumber>
    </submittedName>
</protein>
<keyword evidence="2" id="KW-1185">Reference proteome</keyword>